<keyword evidence="2" id="KW-1185">Reference proteome</keyword>
<organism evidence="1 2">
    <name type="scientific">Dermatophilus congolensis</name>
    <dbReference type="NCBI Taxonomy" id="1863"/>
    <lineage>
        <taxon>Bacteria</taxon>
        <taxon>Bacillati</taxon>
        <taxon>Actinomycetota</taxon>
        <taxon>Actinomycetes</taxon>
        <taxon>Micrococcales</taxon>
        <taxon>Dermatophilaceae</taxon>
        <taxon>Dermatophilus</taxon>
    </lineage>
</organism>
<dbReference type="PANTHER" id="PTHR34374">
    <property type="entry name" value="LARGE RIBOSOMAL RNA SUBUNIT ACCUMULATION PROTEIN YCED HOMOLOG 1, CHLOROPLASTIC"/>
    <property type="match status" value="1"/>
</dbReference>
<dbReference type="InterPro" id="IPR003772">
    <property type="entry name" value="YceD"/>
</dbReference>
<dbReference type="STRING" id="1121387.GCA_000429885_01032"/>
<dbReference type="AlphaFoldDB" id="A0A239VFZ4"/>
<evidence type="ECO:0000313" key="2">
    <source>
        <dbReference type="Proteomes" id="UP000242637"/>
    </source>
</evidence>
<dbReference type="EMBL" id="LT906453">
    <property type="protein sequence ID" value="SNV20603.1"/>
    <property type="molecule type" value="Genomic_DNA"/>
</dbReference>
<evidence type="ECO:0000313" key="1">
    <source>
        <dbReference type="EMBL" id="SNV20603.1"/>
    </source>
</evidence>
<gene>
    <name evidence="1" type="ORF">SAMEA4475696_01056</name>
</gene>
<dbReference type="Proteomes" id="UP000242637">
    <property type="component" value="Chromosome 1"/>
</dbReference>
<dbReference type="KEGG" id="dco:SAMEA4475696_1056"/>
<sequence length="216" mass="23640">MLNRPKLQAVKPLLGVSNSMTELDPHGPLVIDTRCLNRRAGSMVEDAFDAVAPSRIGTDVLGVEEGTPMHVDFRLESVIEGILVSGEMRARATGACVRCLDDIDESVDVSFQELFAYADRAARHEKVGDEDEDQRVIEGDLIDLEPVIVDAVVLSLPFQPVCDEDCPGLCSTCGDHLAEDPQHSHDQTDPRWAALAHLRQEVAQTSDGDTDPEKRN</sequence>
<accession>A0A239VFZ4</accession>
<reference evidence="1 2" key="1">
    <citation type="submission" date="2017-06" db="EMBL/GenBank/DDBJ databases">
        <authorList>
            <consortium name="Pathogen Informatics"/>
        </authorList>
    </citation>
    <scope>NUCLEOTIDE SEQUENCE [LARGE SCALE GENOMIC DNA]</scope>
    <source>
        <strain evidence="1 2">NCTC13039</strain>
    </source>
</reference>
<proteinExistence type="predicted"/>
<dbReference type="PANTHER" id="PTHR34374:SF1">
    <property type="entry name" value="LARGE RIBOSOMAL RNA SUBUNIT ACCUMULATION PROTEIN YCED HOMOLOG 1, CHLOROPLASTIC"/>
    <property type="match status" value="1"/>
</dbReference>
<name>A0A239VFZ4_9MICO</name>
<dbReference type="Pfam" id="PF02620">
    <property type="entry name" value="YceD"/>
    <property type="match status" value="1"/>
</dbReference>
<protein>
    <submittedName>
        <fullName evidence="1">Uncharacterized ACR, COG1399</fullName>
    </submittedName>
</protein>